<dbReference type="InterPro" id="IPR036554">
    <property type="entry name" value="GHMP_kinase_C_sf"/>
</dbReference>
<keyword evidence="3" id="KW-0808">Transferase</keyword>
<name>A0A0S7BA78_9CHLR</name>
<dbReference type="InterPro" id="IPR000705">
    <property type="entry name" value="Galactokinase"/>
</dbReference>
<proteinExistence type="inferred from homology"/>
<keyword evidence="10" id="KW-0119">Carbohydrate metabolism</keyword>
<evidence type="ECO:0000256" key="3">
    <source>
        <dbReference type="ARBA" id="ARBA00022679"/>
    </source>
</evidence>
<dbReference type="GO" id="GO:0004335">
    <property type="term" value="F:galactokinase activity"/>
    <property type="evidence" value="ECO:0007669"/>
    <property type="project" value="UniProtKB-UniRule"/>
</dbReference>
<evidence type="ECO:0000256" key="2">
    <source>
        <dbReference type="ARBA" id="ARBA00022490"/>
    </source>
</evidence>
<dbReference type="InterPro" id="IPR013750">
    <property type="entry name" value="GHMP_kinase_C_dom"/>
</dbReference>
<dbReference type="PRINTS" id="PR00473">
    <property type="entry name" value="GALCTOKINASE"/>
</dbReference>
<dbReference type="Gene3D" id="3.30.70.890">
    <property type="entry name" value="GHMP kinase, C-terminal domain"/>
    <property type="match status" value="1"/>
</dbReference>
<dbReference type="STRING" id="360412.LARV_02266"/>
<keyword evidence="5" id="KW-0547">Nucleotide-binding</keyword>
<dbReference type="Pfam" id="PF10509">
    <property type="entry name" value="GalKase_gal_bdg"/>
    <property type="match status" value="1"/>
</dbReference>
<gene>
    <name evidence="15" type="ORF">LARV_02266</name>
</gene>
<protein>
    <recommendedName>
        <fullName evidence="11">Galactokinase</fullName>
        <ecNumber evidence="11">2.7.1.6</ecNumber>
    </recommendedName>
</protein>
<dbReference type="InterPro" id="IPR020568">
    <property type="entry name" value="Ribosomal_Su5_D2-typ_SF"/>
</dbReference>
<evidence type="ECO:0000313" key="15">
    <source>
        <dbReference type="EMBL" id="GAP14495.1"/>
    </source>
</evidence>
<evidence type="ECO:0000259" key="13">
    <source>
        <dbReference type="Pfam" id="PF08544"/>
    </source>
</evidence>
<evidence type="ECO:0000313" key="16">
    <source>
        <dbReference type="Proteomes" id="UP000055060"/>
    </source>
</evidence>
<evidence type="ECO:0000259" key="12">
    <source>
        <dbReference type="Pfam" id="PF00288"/>
    </source>
</evidence>
<dbReference type="FunFam" id="3.30.230.10:FF:000017">
    <property type="entry name" value="Galactokinase"/>
    <property type="match status" value="1"/>
</dbReference>
<keyword evidence="6 15" id="KW-0418">Kinase</keyword>
<keyword evidence="9" id="KW-0299">Galactose metabolism</keyword>
<keyword evidence="16" id="KW-1185">Reference proteome</keyword>
<dbReference type="SUPFAM" id="SSF54211">
    <property type="entry name" value="Ribosomal protein S5 domain 2-like"/>
    <property type="match status" value="1"/>
</dbReference>
<dbReference type="PRINTS" id="PR00959">
    <property type="entry name" value="MEVGALKINASE"/>
</dbReference>
<feature type="domain" description="Galactokinase N-terminal" evidence="14">
    <location>
        <begin position="15"/>
        <end position="63"/>
    </location>
</feature>
<evidence type="ECO:0000256" key="10">
    <source>
        <dbReference type="ARBA" id="ARBA00023277"/>
    </source>
</evidence>
<evidence type="ECO:0000256" key="1">
    <source>
        <dbReference type="ARBA" id="ARBA00006566"/>
    </source>
</evidence>
<dbReference type="GO" id="GO:0006012">
    <property type="term" value="P:galactose metabolic process"/>
    <property type="evidence" value="ECO:0007669"/>
    <property type="project" value="UniProtKB-UniRule"/>
</dbReference>
<dbReference type="Pfam" id="PF00288">
    <property type="entry name" value="GHMP_kinases_N"/>
    <property type="match status" value="1"/>
</dbReference>
<dbReference type="AlphaFoldDB" id="A0A0S7BA78"/>
<reference evidence="15" key="1">
    <citation type="submission" date="2015-07" db="EMBL/GenBank/DDBJ databases">
        <title>Draft Genome Sequences of Anaerolinea thermolimosa IMO-1, Bellilinea caldifistulae GOMI-1, Leptolinea tardivitalis YMTK-2, Levilinea saccharolytica KIBI-1,Longilinea arvoryzae KOME-1, Previously Described as Members of the Anaerolineaceae (Chloroflexi).</title>
        <authorList>
            <person name="Sekiguchi Y."/>
            <person name="Ohashi A."/>
            <person name="Matsuura N."/>
            <person name="Tourlousse M.D."/>
        </authorList>
    </citation>
    <scope>NUCLEOTIDE SEQUENCE [LARGE SCALE GENOMIC DNA]</scope>
    <source>
        <strain evidence="15">KOME-1</strain>
    </source>
</reference>
<dbReference type="PANTHER" id="PTHR10457:SF7">
    <property type="entry name" value="GALACTOKINASE-RELATED"/>
    <property type="match status" value="1"/>
</dbReference>
<evidence type="ECO:0000256" key="8">
    <source>
        <dbReference type="ARBA" id="ARBA00022842"/>
    </source>
</evidence>
<dbReference type="Pfam" id="PF08544">
    <property type="entry name" value="GHMP_kinases_C"/>
    <property type="match status" value="1"/>
</dbReference>
<dbReference type="NCBIfam" id="TIGR00131">
    <property type="entry name" value="gal_kin"/>
    <property type="match status" value="1"/>
</dbReference>
<evidence type="ECO:0000259" key="14">
    <source>
        <dbReference type="Pfam" id="PF10509"/>
    </source>
</evidence>
<comment type="similarity">
    <text evidence="1">Belongs to the GHMP kinase family. GalK subfamily.</text>
</comment>
<keyword evidence="4" id="KW-0479">Metal-binding</keyword>
<evidence type="ECO:0000256" key="6">
    <source>
        <dbReference type="ARBA" id="ARBA00022777"/>
    </source>
</evidence>
<feature type="domain" description="GHMP kinase N-terminal" evidence="12">
    <location>
        <begin position="108"/>
        <end position="190"/>
    </location>
</feature>
<dbReference type="EMBL" id="DF967972">
    <property type="protein sequence ID" value="GAP14495.1"/>
    <property type="molecule type" value="Genomic_DNA"/>
</dbReference>
<dbReference type="GO" id="GO:0005524">
    <property type="term" value="F:ATP binding"/>
    <property type="evidence" value="ECO:0007669"/>
    <property type="project" value="UniProtKB-UniRule"/>
</dbReference>
<evidence type="ECO:0000256" key="4">
    <source>
        <dbReference type="ARBA" id="ARBA00022723"/>
    </source>
</evidence>
<sequence length="396" mass="43733">MSTINRPLIERIEKHFKERFGSEPEHIARAPGRVNLLGEHVDYNDGFVMPAAIERATYVAFSPSRAEASQVIAADFAEQISFTPDSILTKTQTNRSPLPEWGLYPAGVMQMLLKHGVAVQPVQAVFSSDVPRGAGLSSSASVETAFLTTWQRLAGWAMPLMERARVCQKAENQYVGVNCGIMDQFASVCGVENRLLLLDCRSLDWNTVPIPENVAIVIADTTVRRRLTSGVYNQRRSECEQAVQLLSRHLPGVRTLRDVALQDFNRLAAELPPVIEKRARHVVEEIERTNQARIALELGAIEQFGRLMNACHASLRDLYEVSSFELDTMVSIAQSLEGCLGARLTGAGFGGCTVNLVESARMTTFADQLKARYRQATGLNPEIYLTRASDGANLVK</sequence>
<keyword evidence="7" id="KW-0067">ATP-binding</keyword>
<dbReference type="InterPro" id="IPR006206">
    <property type="entry name" value="Mevalonate/galactokinase"/>
</dbReference>
<dbReference type="EC" id="2.7.1.6" evidence="11"/>
<dbReference type="PANTHER" id="PTHR10457">
    <property type="entry name" value="MEVALONATE KINASE/GALACTOKINASE"/>
    <property type="match status" value="1"/>
</dbReference>
<dbReference type="InterPro" id="IPR019539">
    <property type="entry name" value="GalKase_N"/>
</dbReference>
<dbReference type="FunFam" id="3.30.70.890:FF:000001">
    <property type="entry name" value="Galactokinase"/>
    <property type="match status" value="1"/>
</dbReference>
<dbReference type="InterPro" id="IPR014721">
    <property type="entry name" value="Ribsml_uS5_D2-typ_fold_subgr"/>
</dbReference>
<keyword evidence="8" id="KW-0460">Magnesium</keyword>
<dbReference type="PROSITE" id="PS00627">
    <property type="entry name" value="GHMP_KINASES_ATP"/>
    <property type="match status" value="1"/>
</dbReference>
<evidence type="ECO:0000256" key="7">
    <source>
        <dbReference type="ARBA" id="ARBA00022840"/>
    </source>
</evidence>
<dbReference type="PIRSF" id="PIRSF000530">
    <property type="entry name" value="Galactokinase"/>
    <property type="match status" value="1"/>
</dbReference>
<dbReference type="Proteomes" id="UP000055060">
    <property type="component" value="Unassembled WGS sequence"/>
</dbReference>
<keyword evidence="2" id="KW-0963">Cytoplasm</keyword>
<evidence type="ECO:0000256" key="5">
    <source>
        <dbReference type="ARBA" id="ARBA00022741"/>
    </source>
</evidence>
<dbReference type="InterPro" id="IPR006204">
    <property type="entry name" value="GHMP_kinase_N_dom"/>
</dbReference>
<feature type="domain" description="GHMP kinase C-terminal" evidence="13">
    <location>
        <begin position="295"/>
        <end position="374"/>
    </location>
</feature>
<organism evidence="15">
    <name type="scientific">Longilinea arvoryzae</name>
    <dbReference type="NCBI Taxonomy" id="360412"/>
    <lineage>
        <taxon>Bacteria</taxon>
        <taxon>Bacillati</taxon>
        <taxon>Chloroflexota</taxon>
        <taxon>Anaerolineae</taxon>
        <taxon>Anaerolineales</taxon>
        <taxon>Anaerolineaceae</taxon>
        <taxon>Longilinea</taxon>
    </lineage>
</organism>
<dbReference type="GO" id="GO:0046872">
    <property type="term" value="F:metal ion binding"/>
    <property type="evidence" value="ECO:0007669"/>
    <property type="project" value="UniProtKB-KW"/>
</dbReference>
<dbReference type="SUPFAM" id="SSF55060">
    <property type="entry name" value="GHMP Kinase, C-terminal domain"/>
    <property type="match status" value="1"/>
</dbReference>
<dbReference type="Gene3D" id="3.30.230.10">
    <property type="match status" value="1"/>
</dbReference>
<evidence type="ECO:0000256" key="9">
    <source>
        <dbReference type="ARBA" id="ARBA00023144"/>
    </source>
</evidence>
<dbReference type="InterPro" id="IPR006203">
    <property type="entry name" value="GHMP_knse_ATP-bd_CS"/>
</dbReference>
<accession>A0A0S7BA78</accession>
<dbReference type="GO" id="GO:0005829">
    <property type="term" value="C:cytosol"/>
    <property type="evidence" value="ECO:0007669"/>
    <property type="project" value="TreeGrafter"/>
</dbReference>
<dbReference type="RefSeq" id="WP_075073748.1">
    <property type="nucleotide sequence ID" value="NZ_DF967972.1"/>
</dbReference>
<evidence type="ECO:0000256" key="11">
    <source>
        <dbReference type="NCBIfam" id="TIGR00131"/>
    </source>
</evidence>